<dbReference type="GO" id="GO:0008270">
    <property type="term" value="F:zinc ion binding"/>
    <property type="evidence" value="ECO:0007669"/>
    <property type="project" value="UniProtKB-KW"/>
</dbReference>
<dbReference type="PANTHER" id="PTHR46481">
    <property type="entry name" value="ZINC FINGER BED DOMAIN-CONTAINING PROTEIN 4"/>
    <property type="match status" value="1"/>
</dbReference>
<dbReference type="RefSeq" id="WP_284236298.1">
    <property type="nucleotide sequence ID" value="NZ_BSNU01000070.1"/>
</dbReference>
<evidence type="ECO:0000313" key="5">
    <source>
        <dbReference type="Proteomes" id="UP001156614"/>
    </source>
</evidence>
<gene>
    <name evidence="4" type="ORF">GCM10007867_32650</name>
</gene>
<evidence type="ECO:0000313" key="4">
    <source>
        <dbReference type="EMBL" id="GLQ64415.1"/>
    </source>
</evidence>
<keyword evidence="1" id="KW-0479">Metal-binding</keyword>
<evidence type="ECO:0000256" key="1">
    <source>
        <dbReference type="ARBA" id="ARBA00022723"/>
    </source>
</evidence>
<evidence type="ECO:0008006" key="6">
    <source>
        <dbReference type="Google" id="ProtNLM"/>
    </source>
</evidence>
<evidence type="ECO:0000256" key="2">
    <source>
        <dbReference type="ARBA" id="ARBA00022771"/>
    </source>
</evidence>
<protein>
    <recommendedName>
        <fullName evidence="6">Transposase</fullName>
    </recommendedName>
</protein>
<dbReference type="SUPFAM" id="SSF53098">
    <property type="entry name" value="Ribonuclease H-like"/>
    <property type="match status" value="1"/>
</dbReference>
<dbReference type="EMBL" id="BSNU01000070">
    <property type="protein sequence ID" value="GLQ64415.1"/>
    <property type="molecule type" value="Genomic_DNA"/>
</dbReference>
<keyword evidence="3" id="KW-0862">Zinc</keyword>
<dbReference type="InterPro" id="IPR052035">
    <property type="entry name" value="ZnF_BED_domain_contain"/>
</dbReference>
<comment type="caution">
    <text evidence="4">The sequence shown here is derived from an EMBL/GenBank/DDBJ whole genome shotgun (WGS) entry which is preliminary data.</text>
</comment>
<organism evidence="4 5">
    <name type="scientific">Gluconobacter cerinus</name>
    <dbReference type="NCBI Taxonomy" id="38307"/>
    <lineage>
        <taxon>Bacteria</taxon>
        <taxon>Pseudomonadati</taxon>
        <taxon>Pseudomonadota</taxon>
        <taxon>Alphaproteobacteria</taxon>
        <taxon>Acetobacterales</taxon>
        <taxon>Acetobacteraceae</taxon>
        <taxon>Gluconobacter</taxon>
    </lineage>
</organism>
<proteinExistence type="predicted"/>
<dbReference type="AlphaFoldDB" id="A0AAV5NJW1"/>
<reference evidence="5" key="1">
    <citation type="journal article" date="2019" name="Int. J. Syst. Evol. Microbiol.">
        <title>The Global Catalogue of Microorganisms (GCM) 10K type strain sequencing project: providing services to taxonomists for standard genome sequencing and annotation.</title>
        <authorList>
            <consortium name="The Broad Institute Genomics Platform"/>
            <consortium name="The Broad Institute Genome Sequencing Center for Infectious Disease"/>
            <person name="Wu L."/>
            <person name="Ma J."/>
        </authorList>
    </citation>
    <scope>NUCLEOTIDE SEQUENCE [LARGE SCALE GENOMIC DNA]</scope>
    <source>
        <strain evidence="5">NBRC 3267</strain>
    </source>
</reference>
<evidence type="ECO:0000256" key="3">
    <source>
        <dbReference type="ARBA" id="ARBA00022833"/>
    </source>
</evidence>
<dbReference type="InterPro" id="IPR012337">
    <property type="entry name" value="RNaseH-like_sf"/>
</dbReference>
<accession>A0AAV5NJW1</accession>
<sequence length="106" mass="12205">MNKYNLKNDLQNKVFSIYFDNASNNGKAVEYFLRSLSPIVDGAFFHQKCACHVLNLTVKAGLKTSGANDLITKFKKAVTHIFTNGIRKQRFHDMYSRMQFTKLRVP</sequence>
<dbReference type="Proteomes" id="UP001156614">
    <property type="component" value="Unassembled WGS sequence"/>
</dbReference>
<dbReference type="PANTHER" id="PTHR46481:SF10">
    <property type="entry name" value="ZINC FINGER BED DOMAIN-CONTAINING PROTEIN 39"/>
    <property type="match status" value="1"/>
</dbReference>
<keyword evidence="5" id="KW-1185">Reference proteome</keyword>
<name>A0AAV5NJW1_9PROT</name>
<keyword evidence="2" id="KW-0863">Zinc-finger</keyword>